<evidence type="ECO:0000313" key="3">
    <source>
        <dbReference type="Proteomes" id="UP000235670"/>
    </source>
</evidence>
<comment type="caution">
    <text evidence="2">The sequence shown here is derived from an EMBL/GenBank/DDBJ whole genome shotgun (WGS) entry which is preliminary data.</text>
</comment>
<protein>
    <submittedName>
        <fullName evidence="2">Uncharacterized protein</fullName>
    </submittedName>
</protein>
<organism evidence="2 3">
    <name type="scientific">Gemella sanguinis</name>
    <dbReference type="NCBI Taxonomy" id="84135"/>
    <lineage>
        <taxon>Bacteria</taxon>
        <taxon>Bacillati</taxon>
        <taxon>Bacillota</taxon>
        <taxon>Bacilli</taxon>
        <taxon>Bacillales</taxon>
        <taxon>Gemellaceae</taxon>
        <taxon>Gemella</taxon>
    </lineage>
</organism>
<dbReference type="AlphaFoldDB" id="A0A2N6SD28"/>
<feature type="coiled-coil region" evidence="1">
    <location>
        <begin position="10"/>
        <end position="47"/>
    </location>
</feature>
<name>A0A2N6SD28_9BACL</name>
<evidence type="ECO:0000256" key="1">
    <source>
        <dbReference type="SAM" id="Coils"/>
    </source>
</evidence>
<gene>
    <name evidence="2" type="ORF">CJ218_07590</name>
</gene>
<dbReference type="EMBL" id="PNGT01000009">
    <property type="protein sequence ID" value="PMC51855.1"/>
    <property type="molecule type" value="Genomic_DNA"/>
</dbReference>
<keyword evidence="1" id="KW-0175">Coiled coil</keyword>
<accession>A0A2N6SD28</accession>
<dbReference type="Proteomes" id="UP000235670">
    <property type="component" value="Unassembled WGS sequence"/>
</dbReference>
<sequence length="97" mass="11960">MENKDEYIKRQLLEEQLDDNKKKLKEFEQLEDLNNKEQSRSDRLKQQLHHLFGREYSRHIEHIDYCEEQSRKNLAKTKNTLLNEEADLKIKYQKLEK</sequence>
<dbReference type="STRING" id="84135.GCA_001052115_00144"/>
<dbReference type="RefSeq" id="WP_102190161.1">
    <property type="nucleotide sequence ID" value="NZ_PNGT01000009.1"/>
</dbReference>
<evidence type="ECO:0000313" key="2">
    <source>
        <dbReference type="EMBL" id="PMC51855.1"/>
    </source>
</evidence>
<reference evidence="2 3" key="1">
    <citation type="submission" date="2017-09" db="EMBL/GenBank/DDBJ databases">
        <title>Bacterial strain isolated from the female urinary microbiota.</title>
        <authorList>
            <person name="Thomas-White K."/>
            <person name="Kumar N."/>
            <person name="Forster S."/>
            <person name="Putonti C."/>
            <person name="Lawley T."/>
            <person name="Wolfe A.J."/>
        </authorList>
    </citation>
    <scope>NUCLEOTIDE SEQUENCE [LARGE SCALE GENOMIC DNA]</scope>
    <source>
        <strain evidence="2 3">UMB0186</strain>
    </source>
</reference>
<proteinExistence type="predicted"/>